<evidence type="ECO:0000256" key="3">
    <source>
        <dbReference type="ARBA" id="ARBA00022840"/>
    </source>
</evidence>
<comment type="function">
    <text evidence="5">Catalyzes the phosphorylation of the 3'-hydroxyl group of dephosphocoenzyme A to form coenzyme A.</text>
</comment>
<dbReference type="EC" id="2.7.1.24" evidence="5 6"/>
<evidence type="ECO:0000256" key="2">
    <source>
        <dbReference type="ARBA" id="ARBA00022741"/>
    </source>
</evidence>
<keyword evidence="5" id="KW-0963">Cytoplasm</keyword>
<dbReference type="GO" id="GO:0005737">
    <property type="term" value="C:cytoplasm"/>
    <property type="evidence" value="ECO:0007669"/>
    <property type="project" value="UniProtKB-SubCell"/>
</dbReference>
<dbReference type="RefSeq" id="WP_150032591.1">
    <property type="nucleotide sequence ID" value="NZ_VWSH01000002.1"/>
</dbReference>
<dbReference type="Gene3D" id="3.40.50.300">
    <property type="entry name" value="P-loop containing nucleotide triphosphate hydrolases"/>
    <property type="match status" value="1"/>
</dbReference>
<dbReference type="SUPFAM" id="SSF52540">
    <property type="entry name" value="P-loop containing nucleoside triphosphate hydrolases"/>
    <property type="match status" value="1"/>
</dbReference>
<evidence type="ECO:0000313" key="8">
    <source>
        <dbReference type="Proteomes" id="UP000323632"/>
    </source>
</evidence>
<keyword evidence="8" id="KW-1185">Reference proteome</keyword>
<dbReference type="Pfam" id="PF01121">
    <property type="entry name" value="CoaE"/>
    <property type="match status" value="1"/>
</dbReference>
<dbReference type="GO" id="GO:0004140">
    <property type="term" value="F:dephospho-CoA kinase activity"/>
    <property type="evidence" value="ECO:0007669"/>
    <property type="project" value="UniProtKB-UniRule"/>
</dbReference>
<evidence type="ECO:0000313" key="7">
    <source>
        <dbReference type="EMBL" id="KAA5534912.1"/>
    </source>
</evidence>
<dbReference type="PANTHER" id="PTHR10695:SF46">
    <property type="entry name" value="BIFUNCTIONAL COENZYME A SYNTHASE-RELATED"/>
    <property type="match status" value="1"/>
</dbReference>
<dbReference type="InterPro" id="IPR027417">
    <property type="entry name" value="P-loop_NTPase"/>
</dbReference>
<comment type="similarity">
    <text evidence="1 5">Belongs to the CoaE family.</text>
</comment>
<gene>
    <name evidence="5" type="primary">coaE</name>
    <name evidence="7" type="ORF">F0919_09940</name>
</gene>
<feature type="binding site" evidence="5">
    <location>
        <begin position="11"/>
        <end position="16"/>
    </location>
    <ligand>
        <name>ATP</name>
        <dbReference type="ChEBI" id="CHEBI:30616"/>
    </ligand>
</feature>
<dbReference type="NCBIfam" id="TIGR00152">
    <property type="entry name" value="dephospho-CoA kinase"/>
    <property type="match status" value="1"/>
</dbReference>
<dbReference type="PANTHER" id="PTHR10695">
    <property type="entry name" value="DEPHOSPHO-COA KINASE-RELATED"/>
    <property type="match status" value="1"/>
</dbReference>
<dbReference type="CDD" id="cd02022">
    <property type="entry name" value="DPCK"/>
    <property type="match status" value="1"/>
</dbReference>
<organism evidence="7 8">
    <name type="scientific">Taibaiella lutea</name>
    <dbReference type="NCBI Taxonomy" id="2608001"/>
    <lineage>
        <taxon>Bacteria</taxon>
        <taxon>Pseudomonadati</taxon>
        <taxon>Bacteroidota</taxon>
        <taxon>Chitinophagia</taxon>
        <taxon>Chitinophagales</taxon>
        <taxon>Chitinophagaceae</taxon>
        <taxon>Taibaiella</taxon>
    </lineage>
</organism>
<dbReference type="GO" id="GO:0015937">
    <property type="term" value="P:coenzyme A biosynthetic process"/>
    <property type="evidence" value="ECO:0007669"/>
    <property type="project" value="UniProtKB-UniRule"/>
</dbReference>
<comment type="pathway">
    <text evidence="5">Cofactor biosynthesis; coenzyme A biosynthesis; CoA from (R)-pantothenate: step 5/5.</text>
</comment>
<comment type="caution">
    <text evidence="7">The sequence shown here is derived from an EMBL/GenBank/DDBJ whole genome shotgun (WGS) entry which is preliminary data.</text>
</comment>
<dbReference type="HAMAP" id="MF_00376">
    <property type="entry name" value="Dephospho_CoA_kinase"/>
    <property type="match status" value="1"/>
</dbReference>
<keyword evidence="4 5" id="KW-0173">Coenzyme A biosynthesis</keyword>
<protein>
    <recommendedName>
        <fullName evidence="5 6">Dephospho-CoA kinase</fullName>
        <ecNumber evidence="5 6">2.7.1.24</ecNumber>
    </recommendedName>
    <alternativeName>
        <fullName evidence="5">Dephosphocoenzyme A kinase</fullName>
    </alternativeName>
</protein>
<dbReference type="EMBL" id="VWSH01000002">
    <property type="protein sequence ID" value="KAA5534912.1"/>
    <property type="molecule type" value="Genomic_DNA"/>
</dbReference>
<evidence type="ECO:0000256" key="6">
    <source>
        <dbReference type="NCBIfam" id="TIGR00152"/>
    </source>
</evidence>
<dbReference type="UniPathway" id="UPA00241">
    <property type="reaction ID" value="UER00356"/>
</dbReference>
<dbReference type="AlphaFoldDB" id="A0A5M6CLQ1"/>
<evidence type="ECO:0000256" key="1">
    <source>
        <dbReference type="ARBA" id="ARBA00009018"/>
    </source>
</evidence>
<dbReference type="InterPro" id="IPR001977">
    <property type="entry name" value="Depp_CoAkinase"/>
</dbReference>
<comment type="catalytic activity">
    <reaction evidence="5">
        <text>3'-dephospho-CoA + ATP = ADP + CoA + H(+)</text>
        <dbReference type="Rhea" id="RHEA:18245"/>
        <dbReference type="ChEBI" id="CHEBI:15378"/>
        <dbReference type="ChEBI" id="CHEBI:30616"/>
        <dbReference type="ChEBI" id="CHEBI:57287"/>
        <dbReference type="ChEBI" id="CHEBI:57328"/>
        <dbReference type="ChEBI" id="CHEBI:456216"/>
        <dbReference type="EC" id="2.7.1.24"/>
    </reaction>
</comment>
<dbReference type="PROSITE" id="PS51219">
    <property type="entry name" value="DPCK"/>
    <property type="match status" value="1"/>
</dbReference>
<keyword evidence="5 7" id="KW-0418">Kinase</keyword>
<keyword evidence="3 5" id="KW-0067">ATP-binding</keyword>
<name>A0A5M6CLQ1_9BACT</name>
<comment type="subcellular location">
    <subcellularLocation>
        <location evidence="5">Cytoplasm</location>
    </subcellularLocation>
</comment>
<evidence type="ECO:0000256" key="5">
    <source>
        <dbReference type="HAMAP-Rule" id="MF_00376"/>
    </source>
</evidence>
<keyword evidence="5 7" id="KW-0808">Transferase</keyword>
<sequence>MLKVGLTGGIGSGKSLIAEMFKLLGVPVIHADVTAKYLMEHDEALKAAISKLFGEEVYENGRLNRPFLASLVFKNKQRLEALNALVHPATVAYGKKWFAAQKFPYSIKEAAIFFESGTYVEMDKMIGVYAPADLRLKRAMERDAVSEEEIRKRMQHQMNEEEKMSRCDYVIQNDGTKSIIEQVLELNKVLIEISNCK</sequence>
<keyword evidence="2 5" id="KW-0547">Nucleotide-binding</keyword>
<reference evidence="7 8" key="1">
    <citation type="submission" date="2019-09" db="EMBL/GenBank/DDBJ databases">
        <title>Genome sequence and assembly of Taibaiella sp.</title>
        <authorList>
            <person name="Chhetri G."/>
        </authorList>
    </citation>
    <scope>NUCLEOTIDE SEQUENCE [LARGE SCALE GENOMIC DNA]</scope>
    <source>
        <strain evidence="7 8">KVB11</strain>
    </source>
</reference>
<evidence type="ECO:0000256" key="4">
    <source>
        <dbReference type="ARBA" id="ARBA00022993"/>
    </source>
</evidence>
<accession>A0A5M6CLQ1</accession>
<proteinExistence type="inferred from homology"/>
<dbReference type="Proteomes" id="UP000323632">
    <property type="component" value="Unassembled WGS sequence"/>
</dbReference>
<dbReference type="GO" id="GO:0005524">
    <property type="term" value="F:ATP binding"/>
    <property type="evidence" value="ECO:0007669"/>
    <property type="project" value="UniProtKB-UniRule"/>
</dbReference>